<dbReference type="InterPro" id="IPR032809">
    <property type="entry name" value="Put_HupE_UreJ"/>
</dbReference>
<dbReference type="Proteomes" id="UP000309668">
    <property type="component" value="Unassembled WGS sequence"/>
</dbReference>
<sequence length="472" mass="49323">MAKRSIVCATCASQPIVWPAERGGKGAQGSRATELKDLRTADVASLAVARMSDRLLFWLKPLLVVLMTMVAAPLSAHSTPNSEVRLKISEEWVVADIIVPQGEYAFGTGNPVDGSPRSTRLAREYLADHIDVATPGGKPWTVSMGTVEFVQTVGPPYLHAIAYLVPPAGADVTELSIDWQVLNDELPGHFALFLHDAGAAGSNVIIGAVRKDTPPLEINNAEQGALAPLIAAMALGAHHIMEGYDHLLFLLVLLLPAPLLARAGAWGGHRSTCGTVVKLAQIVTAFTVGHSLTLIAATLGNWSLPTAPVEVAIALSVLISAMHAARPILPGKEPIIALVFGLVHGLAFATLVKEAQAGMASSALTLLGFNLGIELVQLAIVAAVVPSLLILSRYRLYAAFRQALAYLGIAAAAAWIVNRTTGLAGGVVATMEAAMGHAAWLVVAAALLALVLVVPRHFAGKRNSIPLQGASA</sequence>
<proteinExistence type="predicted"/>
<reference evidence="2 3" key="1">
    <citation type="submission" date="2019-05" db="EMBL/GenBank/DDBJ databases">
        <title>Erythrobacter marisflavi sp. nov., isolated from isolated from water of an estuary environment.</title>
        <authorList>
            <person name="Yoon J.-H."/>
        </authorList>
    </citation>
    <scope>NUCLEOTIDE SEQUENCE [LARGE SCALE GENOMIC DNA]</scope>
    <source>
        <strain evidence="2 3">KEM-5</strain>
    </source>
</reference>
<dbReference type="Pfam" id="PF13795">
    <property type="entry name" value="HupE_UreJ_2"/>
    <property type="match status" value="1"/>
</dbReference>
<feature type="transmembrane region" description="Helical" evidence="1">
    <location>
        <begin position="279"/>
        <end position="299"/>
    </location>
</feature>
<feature type="transmembrane region" description="Helical" evidence="1">
    <location>
        <begin position="311"/>
        <end position="328"/>
    </location>
</feature>
<dbReference type="AlphaFoldDB" id="A0A5S3P336"/>
<keyword evidence="3" id="KW-1185">Reference proteome</keyword>
<feature type="transmembrane region" description="Helical" evidence="1">
    <location>
        <begin position="364"/>
        <end position="391"/>
    </location>
</feature>
<feature type="transmembrane region" description="Helical" evidence="1">
    <location>
        <begin position="55"/>
        <end position="76"/>
    </location>
</feature>
<evidence type="ECO:0000313" key="2">
    <source>
        <dbReference type="EMBL" id="TMM47190.1"/>
    </source>
</evidence>
<comment type="caution">
    <text evidence="2">The sequence shown here is derived from an EMBL/GenBank/DDBJ whole genome shotgun (WGS) entry which is preliminary data.</text>
</comment>
<feature type="transmembrane region" description="Helical" evidence="1">
    <location>
        <begin position="437"/>
        <end position="454"/>
    </location>
</feature>
<feature type="transmembrane region" description="Helical" evidence="1">
    <location>
        <begin position="335"/>
        <end position="352"/>
    </location>
</feature>
<keyword evidence="1" id="KW-0812">Transmembrane</keyword>
<dbReference type="OrthoDB" id="9808870at2"/>
<dbReference type="EMBL" id="VCAO01000005">
    <property type="protein sequence ID" value="TMM47190.1"/>
    <property type="molecule type" value="Genomic_DNA"/>
</dbReference>
<gene>
    <name evidence="2" type="ORF">FEV51_10430</name>
</gene>
<organism evidence="2 3">
    <name type="scientific">Qipengyuania marisflavi</name>
    <dbReference type="NCBI Taxonomy" id="2486356"/>
    <lineage>
        <taxon>Bacteria</taxon>
        <taxon>Pseudomonadati</taxon>
        <taxon>Pseudomonadota</taxon>
        <taxon>Alphaproteobacteria</taxon>
        <taxon>Sphingomonadales</taxon>
        <taxon>Erythrobacteraceae</taxon>
        <taxon>Qipengyuania</taxon>
    </lineage>
</organism>
<keyword evidence="1" id="KW-0472">Membrane</keyword>
<evidence type="ECO:0000256" key="1">
    <source>
        <dbReference type="SAM" id="Phobius"/>
    </source>
</evidence>
<accession>A0A5S3P336</accession>
<protein>
    <submittedName>
        <fullName evidence="2">HupE/UreJ family protein</fullName>
    </submittedName>
</protein>
<evidence type="ECO:0000313" key="3">
    <source>
        <dbReference type="Proteomes" id="UP000309668"/>
    </source>
</evidence>
<feature type="transmembrane region" description="Helical" evidence="1">
    <location>
        <begin position="247"/>
        <end position="267"/>
    </location>
</feature>
<name>A0A5S3P336_9SPHN</name>
<feature type="transmembrane region" description="Helical" evidence="1">
    <location>
        <begin position="398"/>
        <end position="417"/>
    </location>
</feature>
<keyword evidence="1" id="KW-1133">Transmembrane helix</keyword>